<dbReference type="PANTHER" id="PTHR32438:SF5">
    <property type="entry name" value="4-ALPHA-GLUCANOTRANSFERASE DPE1, CHLOROPLASTIC_AMYLOPLASTIC"/>
    <property type="match status" value="1"/>
</dbReference>
<evidence type="ECO:0000256" key="8">
    <source>
        <dbReference type="ARBA" id="ARBA00031423"/>
    </source>
</evidence>
<evidence type="ECO:0000256" key="4">
    <source>
        <dbReference type="ARBA" id="ARBA00020295"/>
    </source>
</evidence>
<evidence type="ECO:0000313" key="10">
    <source>
        <dbReference type="EMBL" id="NYG08570.1"/>
    </source>
</evidence>
<sequence>MDATRPFTETRASGVQLHITSLPGGRLGQPARDFVDWLVEAGQSVWQVLPVSIPDKHRSPYKSPSAFAASPALLEHPQAPVSEQELQDFAAREAYWVDSWTSFGGDLADQVRFDREWSALRDYAHERGIRILGDVPIYVAPDAADERAWPQFFRNDAVAGCPPDAYAATGQLWGNPLYRWDVLREDGYTWWVERLRRTFALFDLVRVDHFRGFAAYWAIPAGDDTALNGRWEPGPGREVFDAAIAALGPLPVLAEDLGDIDQPVIDLRKALGFPGMAVLQFAFEPAYQYNAHDPENHEPNQVVYTGTHDNDTVCGWWWDLPDHRRQLAREACRRAGVGADVDAEPSWGFIELALRGPCGLSMMQAQDVLALGSSARMNAPGIEGGWSWQMEPGALTSAHAARLRALTEATGRLATPRSR</sequence>
<keyword evidence="5 10" id="KW-0328">Glycosyltransferase</keyword>
<dbReference type="GO" id="GO:0004134">
    <property type="term" value="F:4-alpha-glucanotransferase activity"/>
    <property type="evidence" value="ECO:0007669"/>
    <property type="project" value="UniProtKB-EC"/>
</dbReference>
<dbReference type="SUPFAM" id="SSF51445">
    <property type="entry name" value="(Trans)glycosidases"/>
    <property type="match status" value="1"/>
</dbReference>
<evidence type="ECO:0000256" key="1">
    <source>
        <dbReference type="ARBA" id="ARBA00000439"/>
    </source>
</evidence>
<evidence type="ECO:0000256" key="5">
    <source>
        <dbReference type="ARBA" id="ARBA00022676"/>
    </source>
</evidence>
<comment type="caution">
    <text evidence="10">The sequence shown here is derived from an EMBL/GenBank/DDBJ whole genome shotgun (WGS) entry which is preliminary data.</text>
</comment>
<keyword evidence="11" id="KW-1185">Reference proteome</keyword>
<dbReference type="EC" id="2.4.1.25" evidence="3"/>
<dbReference type="Pfam" id="PF02446">
    <property type="entry name" value="Glyco_hydro_77"/>
    <property type="match status" value="2"/>
</dbReference>
<accession>A0A852WI58</accession>
<dbReference type="Proteomes" id="UP000573599">
    <property type="component" value="Unassembled WGS sequence"/>
</dbReference>
<dbReference type="RefSeq" id="WP_179423091.1">
    <property type="nucleotide sequence ID" value="NZ_JACCAB010000001.1"/>
</dbReference>
<evidence type="ECO:0000256" key="7">
    <source>
        <dbReference type="ARBA" id="ARBA00023277"/>
    </source>
</evidence>
<dbReference type="Gene3D" id="3.20.20.80">
    <property type="entry name" value="Glycosidases"/>
    <property type="match status" value="2"/>
</dbReference>
<evidence type="ECO:0000313" key="11">
    <source>
        <dbReference type="Proteomes" id="UP000573599"/>
    </source>
</evidence>
<dbReference type="PANTHER" id="PTHR32438">
    <property type="entry name" value="4-ALPHA-GLUCANOTRANSFERASE DPE1, CHLOROPLASTIC/AMYLOPLASTIC"/>
    <property type="match status" value="1"/>
</dbReference>
<evidence type="ECO:0000256" key="6">
    <source>
        <dbReference type="ARBA" id="ARBA00022679"/>
    </source>
</evidence>
<evidence type="ECO:0000256" key="2">
    <source>
        <dbReference type="ARBA" id="ARBA00005684"/>
    </source>
</evidence>
<comment type="similarity">
    <text evidence="2">Belongs to the disproportionating enzyme family.</text>
</comment>
<organism evidence="10 11">
    <name type="scientific">Pedococcus badiiscoriae</name>
    <dbReference type="NCBI Taxonomy" id="642776"/>
    <lineage>
        <taxon>Bacteria</taxon>
        <taxon>Bacillati</taxon>
        <taxon>Actinomycetota</taxon>
        <taxon>Actinomycetes</taxon>
        <taxon>Micrococcales</taxon>
        <taxon>Intrasporangiaceae</taxon>
        <taxon>Pedococcus</taxon>
    </lineage>
</organism>
<dbReference type="EMBL" id="JACCAB010000001">
    <property type="protein sequence ID" value="NYG08570.1"/>
    <property type="molecule type" value="Genomic_DNA"/>
</dbReference>
<name>A0A852WI58_9MICO</name>
<keyword evidence="7" id="KW-0119">Carbohydrate metabolism</keyword>
<evidence type="ECO:0000256" key="9">
    <source>
        <dbReference type="ARBA" id="ARBA00031501"/>
    </source>
</evidence>
<gene>
    <name evidence="10" type="ORF">BJ986_003057</name>
</gene>
<evidence type="ECO:0000256" key="3">
    <source>
        <dbReference type="ARBA" id="ARBA00012560"/>
    </source>
</evidence>
<comment type="catalytic activity">
    <reaction evidence="1">
        <text>Transfers a segment of a (1-&gt;4)-alpha-D-glucan to a new position in an acceptor, which may be glucose or a (1-&gt;4)-alpha-D-glucan.</text>
        <dbReference type="EC" id="2.4.1.25"/>
    </reaction>
</comment>
<dbReference type="AlphaFoldDB" id="A0A852WI58"/>
<reference evidence="10 11" key="1">
    <citation type="submission" date="2020-07" db="EMBL/GenBank/DDBJ databases">
        <title>Sequencing the genomes of 1000 actinobacteria strains.</title>
        <authorList>
            <person name="Klenk H.-P."/>
        </authorList>
    </citation>
    <scope>NUCLEOTIDE SEQUENCE [LARGE SCALE GENOMIC DNA]</scope>
    <source>
        <strain evidence="10 11">DSM 23987</strain>
    </source>
</reference>
<keyword evidence="6 10" id="KW-0808">Transferase</keyword>
<proteinExistence type="inferred from homology"/>
<protein>
    <recommendedName>
        <fullName evidence="4">4-alpha-glucanotransferase</fullName>
        <ecNumber evidence="3">2.4.1.25</ecNumber>
    </recommendedName>
    <alternativeName>
        <fullName evidence="8">Amylomaltase</fullName>
    </alternativeName>
    <alternativeName>
        <fullName evidence="9">Disproportionating enzyme</fullName>
    </alternativeName>
</protein>
<dbReference type="InterPro" id="IPR003385">
    <property type="entry name" value="Glyco_hydro_77"/>
</dbReference>
<dbReference type="GO" id="GO:0005975">
    <property type="term" value="P:carbohydrate metabolic process"/>
    <property type="evidence" value="ECO:0007669"/>
    <property type="project" value="InterPro"/>
</dbReference>
<dbReference type="InterPro" id="IPR017853">
    <property type="entry name" value="GH"/>
</dbReference>